<dbReference type="EMBL" id="CM035410">
    <property type="protein sequence ID" value="KAH7436633.1"/>
    <property type="molecule type" value="Genomic_DNA"/>
</dbReference>
<organism evidence="2 3">
    <name type="scientific">Ceratopteris richardii</name>
    <name type="common">Triangle waterfern</name>
    <dbReference type="NCBI Taxonomy" id="49495"/>
    <lineage>
        <taxon>Eukaryota</taxon>
        <taxon>Viridiplantae</taxon>
        <taxon>Streptophyta</taxon>
        <taxon>Embryophyta</taxon>
        <taxon>Tracheophyta</taxon>
        <taxon>Polypodiopsida</taxon>
        <taxon>Polypodiidae</taxon>
        <taxon>Polypodiales</taxon>
        <taxon>Pteridineae</taxon>
        <taxon>Pteridaceae</taxon>
        <taxon>Parkerioideae</taxon>
        <taxon>Ceratopteris</taxon>
    </lineage>
</organism>
<evidence type="ECO:0000313" key="3">
    <source>
        <dbReference type="Proteomes" id="UP000825935"/>
    </source>
</evidence>
<gene>
    <name evidence="2" type="ORF">KP509_05G028700</name>
</gene>
<dbReference type="Proteomes" id="UP000825935">
    <property type="component" value="Chromosome 5"/>
</dbReference>
<comment type="caution">
    <text evidence="2">The sequence shown here is derived from an EMBL/GenBank/DDBJ whole genome shotgun (WGS) entry which is preliminary data.</text>
</comment>
<protein>
    <recommendedName>
        <fullName evidence="1">Heterokaryon incompatibility domain-containing protein</fullName>
    </recommendedName>
</protein>
<dbReference type="PANTHER" id="PTHR24148">
    <property type="entry name" value="ANKYRIN REPEAT DOMAIN-CONTAINING PROTEIN 39 HOMOLOG-RELATED"/>
    <property type="match status" value="1"/>
</dbReference>
<reference evidence="2" key="1">
    <citation type="submission" date="2021-08" db="EMBL/GenBank/DDBJ databases">
        <title>WGS assembly of Ceratopteris richardii.</title>
        <authorList>
            <person name="Marchant D.B."/>
            <person name="Chen G."/>
            <person name="Jenkins J."/>
            <person name="Shu S."/>
            <person name="Leebens-Mack J."/>
            <person name="Grimwood J."/>
            <person name="Schmutz J."/>
            <person name="Soltis P."/>
            <person name="Soltis D."/>
            <person name="Chen Z.-H."/>
        </authorList>
    </citation>
    <scope>NUCLEOTIDE SEQUENCE</scope>
    <source>
        <strain evidence="2">Whitten #5841</strain>
        <tissue evidence="2">Leaf</tissue>
    </source>
</reference>
<evidence type="ECO:0000259" key="1">
    <source>
        <dbReference type="Pfam" id="PF06985"/>
    </source>
</evidence>
<proteinExistence type="predicted"/>
<name>A0A8T2US65_CERRI</name>
<dbReference type="Pfam" id="PF06985">
    <property type="entry name" value="HET"/>
    <property type="match status" value="1"/>
</dbReference>
<dbReference type="OrthoDB" id="5135333at2759"/>
<evidence type="ECO:0000313" key="2">
    <source>
        <dbReference type="EMBL" id="KAH7436633.1"/>
    </source>
</evidence>
<dbReference type="AlphaFoldDB" id="A0A8T2US65"/>
<dbReference type="InterPro" id="IPR010730">
    <property type="entry name" value="HET"/>
</dbReference>
<dbReference type="PANTHER" id="PTHR24148:SF64">
    <property type="entry name" value="HETEROKARYON INCOMPATIBILITY DOMAIN-CONTAINING PROTEIN"/>
    <property type="match status" value="1"/>
</dbReference>
<accession>A0A8T2US65</accession>
<sequence length="805" mass="91429">MVETAEEGVVGSHCEQREEAIINVREDRKDLIREKTLLCLDEEEEESDTDVEEDEEGLTAKRYASWYAENVDKYRSVGDDQRAQFLQTVTLQPPHVFRVIDIETTCTKGIVTLLDYHHNGQISATGYSAISHTYGMEVYNIFDCRCAAEFKFSSNEGTPPRCWDRPCSHITAGEHKDKRDRIVGDILQMCHILWKAGVKYAWHDGVCIAQHDEDEVRATIQSMGWVYSSANETIIFLHYVGKPMAPISLPDSGYDLVCRWHTRVWTLQEAALSKNRRYCVRVCRHRLQFYGYYRSCKTLKKLMRKLKEFEETVAQWYNIGTSQIDVITEERFLTDFLYQAEDASRQLWLTLMRLKKNKSILWNGTSEDLGLEDWYSRMYRWSSCLNTLKSTVQSTCLGFPTFGEALAACSKRDSKHIGDRINSILVLARLNNFTAPKEFSGGDDTMENWTIEFFKQIGMQGLVWALFSVNVGVSDDVQPPVTRSWVPLLWKVLREPEIVGISECINTWDMKLKVTEDRMLQINGEFLCVAVTFVVNLKEGKTVAKEEHVTQRRGVPMVADMDQGSLASMNPSENYGSETEDFYTEQGSLACISSGENIASGDEESLADDCTAETDEALEVIDKGFADEAESDDTYINLGSNIEICVDNSALEREQYSEGEMDEEECETDDEELEEIIEQVKVMQNLNLELNLGVDGFGQSFFVRLLGTNILIGAVTFISKQPGVGDDGIRINGSTIEEGSSFDAFLLIPLHCELKTEFLIVNGNLSSYVFKIGAMTMFRELDKMFYFDGATNHPAYKIVKEICIS</sequence>
<dbReference type="InterPro" id="IPR052895">
    <property type="entry name" value="HetReg/Transcr_Mod"/>
</dbReference>
<feature type="domain" description="Heterokaryon incompatibility" evidence="1">
    <location>
        <begin position="169"/>
        <end position="238"/>
    </location>
</feature>
<keyword evidence="3" id="KW-1185">Reference proteome</keyword>